<evidence type="ECO:0000313" key="2">
    <source>
        <dbReference type="EMBL" id="TCO07014.1"/>
    </source>
</evidence>
<dbReference type="AlphaFoldDB" id="A0A4R2GIA5"/>
<keyword evidence="3" id="KW-1185">Reference proteome</keyword>
<accession>A0A4R2GIA5</accession>
<evidence type="ECO:0000259" key="1">
    <source>
        <dbReference type="Pfam" id="PF08800"/>
    </source>
</evidence>
<proteinExistence type="predicted"/>
<dbReference type="EMBL" id="SLWK01000010">
    <property type="protein sequence ID" value="TCO07014.1"/>
    <property type="molecule type" value="Genomic_DNA"/>
</dbReference>
<gene>
    <name evidence="2" type="ORF">EV194_11012</name>
</gene>
<name>A0A4R2GIA5_9BACT</name>
<dbReference type="InterPro" id="IPR014907">
    <property type="entry name" value="BT4734-like_N"/>
</dbReference>
<evidence type="ECO:0000313" key="3">
    <source>
        <dbReference type="Proteomes" id="UP000295221"/>
    </source>
</evidence>
<feature type="domain" description="BT4734-like N-terminal" evidence="1">
    <location>
        <begin position="201"/>
        <end position="314"/>
    </location>
</feature>
<reference evidence="2 3" key="1">
    <citation type="submission" date="2019-03" db="EMBL/GenBank/DDBJ databases">
        <title>Genomic Encyclopedia of Type Strains, Phase IV (KMG-IV): sequencing the most valuable type-strain genomes for metagenomic binning, comparative biology and taxonomic classification.</title>
        <authorList>
            <person name="Goeker M."/>
        </authorList>
    </citation>
    <scope>NUCLEOTIDE SEQUENCE [LARGE SCALE GENOMIC DNA]</scope>
    <source>
        <strain evidence="2 3">DSM 24179</strain>
    </source>
</reference>
<comment type="caution">
    <text evidence="2">The sequence shown here is derived from an EMBL/GenBank/DDBJ whole genome shotgun (WGS) entry which is preliminary data.</text>
</comment>
<dbReference type="Proteomes" id="UP000295221">
    <property type="component" value="Unassembled WGS sequence"/>
</dbReference>
<organism evidence="2 3">
    <name type="scientific">Natronoflexus pectinivorans</name>
    <dbReference type="NCBI Taxonomy" id="682526"/>
    <lineage>
        <taxon>Bacteria</taxon>
        <taxon>Pseudomonadati</taxon>
        <taxon>Bacteroidota</taxon>
        <taxon>Bacteroidia</taxon>
        <taxon>Marinilabiliales</taxon>
        <taxon>Marinilabiliaceae</taxon>
        <taxon>Natronoflexus</taxon>
    </lineage>
</organism>
<dbReference type="RefSeq" id="WP_132434360.1">
    <property type="nucleotide sequence ID" value="NZ_SLWK01000010.1"/>
</dbReference>
<sequence length="328" mass="37395">MEAISKEVVLSKTQYGIGIYAHILRLYYPDEIVLSLSGRTCSPAKNPFNADKSTLNIFIYKENILGNAMDKEFARHTDSDNAIPAGDAFDFAELHYKQSGDNLLQILNKEMNLRIGENWSFYMQNKTCKPALNKKPVNTVNEKGFAFSFFKAPIRNVFPHKTVSLAQVYNAIKGDYYKHQTEELRGIPDSAKARKYKAANFDYCTFSGVFNSRSDKSLVKHSELLCIDFDHVQDLDTLRQALLADEYFDTQLLFVSPSGDGLKWIIEIDTQESPHGEYFTSVANYILQTYSVEVDKSGKDISRACFLPYDPDVFINPLLLKKHEQEEI</sequence>
<dbReference type="Pfam" id="PF08800">
    <property type="entry name" value="BT4734-like_N"/>
    <property type="match status" value="1"/>
</dbReference>
<dbReference type="OrthoDB" id="2781056at2"/>
<protein>
    <submittedName>
        <fullName evidence="2">VirE-like protein</fullName>
    </submittedName>
</protein>